<feature type="region of interest" description="Disordered" evidence="1">
    <location>
        <begin position="364"/>
        <end position="399"/>
    </location>
</feature>
<dbReference type="Proteomes" id="UP000812966">
    <property type="component" value="Unassembled WGS sequence"/>
</dbReference>
<accession>A0A8K0NNT2</accession>
<sequence length="530" mass="58902">MDDESSDDEEVRRVPIPDTISTGGAQRDPAQRLPALPPRQSTITLEDYEDVRVKSRPNYREEDSGDELASAQEESDDESASEQDDANIDEDEEDEYEELASSRPPFKRRAATDHVRQVKDKKKAKGKNSKAKKTKGTPKLEKDKDDEKEDEEQKEVKNSLPIDLTLHLPPKQEDFTNALRKDGQMTDYQCSVIVYGFISNISPQKHFKALINLELATHIREALERNPYDPYYPPTFRKWSYEQFKLADDPKGDQMDGMNGKYLLHAHRRVAIVEQFYELLTAAHTATRHGGRDKCMAVIRDKFSYSYLPKDLVQRYALACPKCYPERSAAAFSYLNQKMAMDKSIPIPAQNRIDYAASAQWQAQQSNNTRSIKPRPTPLPLPARVPFGRRGSDESLVSIPPTPMAVDDSTGGLSSVSPVSACLDIPAGNGSALMTPLDSPALLNSSIQPTATRPSIESMLDPSDSDESATELDHQNLNANSAASKSAAYKTIPRWARASATRPSGSSKAHYNALQVMLDAVTGEGTRPGQ</sequence>
<dbReference type="AlphaFoldDB" id="A0A8K0NNT2"/>
<gene>
    <name evidence="2" type="ORF">FFLO_05604</name>
</gene>
<organism evidence="2 3">
    <name type="scientific">Filobasidium floriforme</name>
    <dbReference type="NCBI Taxonomy" id="5210"/>
    <lineage>
        <taxon>Eukaryota</taxon>
        <taxon>Fungi</taxon>
        <taxon>Dikarya</taxon>
        <taxon>Basidiomycota</taxon>
        <taxon>Agaricomycotina</taxon>
        <taxon>Tremellomycetes</taxon>
        <taxon>Filobasidiales</taxon>
        <taxon>Filobasidiaceae</taxon>
        <taxon>Filobasidium</taxon>
    </lineage>
</organism>
<feature type="compositionally biased region" description="Acidic residues" evidence="1">
    <location>
        <begin position="73"/>
        <end position="98"/>
    </location>
</feature>
<dbReference type="EMBL" id="JABELV010000147">
    <property type="protein sequence ID" value="KAG7529497.1"/>
    <property type="molecule type" value="Genomic_DNA"/>
</dbReference>
<protein>
    <recommendedName>
        <fullName evidence="4">Integrase zinc-binding domain-containing protein</fullName>
    </recommendedName>
</protein>
<evidence type="ECO:0000313" key="3">
    <source>
        <dbReference type="Proteomes" id="UP000812966"/>
    </source>
</evidence>
<evidence type="ECO:0000313" key="2">
    <source>
        <dbReference type="EMBL" id="KAG7529497.1"/>
    </source>
</evidence>
<reference evidence="2" key="1">
    <citation type="submission" date="2020-04" db="EMBL/GenBank/DDBJ databases">
        <title>Analysis of mating type loci in Filobasidium floriforme.</title>
        <authorList>
            <person name="Nowrousian M."/>
        </authorList>
    </citation>
    <scope>NUCLEOTIDE SEQUENCE</scope>
    <source>
        <strain evidence="2">CBS 6242</strain>
    </source>
</reference>
<feature type="region of interest" description="Disordered" evidence="1">
    <location>
        <begin position="1"/>
        <end position="161"/>
    </location>
</feature>
<feature type="compositionally biased region" description="Basic residues" evidence="1">
    <location>
        <begin position="119"/>
        <end position="136"/>
    </location>
</feature>
<feature type="region of interest" description="Disordered" evidence="1">
    <location>
        <begin position="444"/>
        <end position="487"/>
    </location>
</feature>
<comment type="caution">
    <text evidence="2">The sequence shown here is derived from an EMBL/GenBank/DDBJ whole genome shotgun (WGS) entry which is preliminary data.</text>
</comment>
<evidence type="ECO:0008006" key="4">
    <source>
        <dbReference type="Google" id="ProtNLM"/>
    </source>
</evidence>
<name>A0A8K0NNT2_9TREE</name>
<evidence type="ECO:0000256" key="1">
    <source>
        <dbReference type="SAM" id="MobiDB-lite"/>
    </source>
</evidence>
<feature type="compositionally biased region" description="Polar residues" evidence="1">
    <location>
        <begin position="444"/>
        <end position="455"/>
    </location>
</feature>
<feature type="compositionally biased region" description="Low complexity" evidence="1">
    <location>
        <begin position="476"/>
        <end position="487"/>
    </location>
</feature>
<feature type="compositionally biased region" description="Basic and acidic residues" evidence="1">
    <location>
        <begin position="50"/>
        <end position="62"/>
    </location>
</feature>
<keyword evidence="3" id="KW-1185">Reference proteome</keyword>
<proteinExistence type="predicted"/>